<evidence type="ECO:0000256" key="1">
    <source>
        <dbReference type="SAM" id="SignalP"/>
    </source>
</evidence>
<dbReference type="SUPFAM" id="SSF52266">
    <property type="entry name" value="SGNH hydrolase"/>
    <property type="match status" value="1"/>
</dbReference>
<dbReference type="InterPro" id="IPR036514">
    <property type="entry name" value="SGNH_hydro_sf"/>
</dbReference>
<protein>
    <recommendedName>
        <fullName evidence="4">Fibronectin type III domain protein</fullName>
    </recommendedName>
</protein>
<dbReference type="VEuPathDB" id="FungiDB:NFIA_030910"/>
<accession>A1DA27</accession>
<dbReference type="EMBL" id="DS027693">
    <property type="protein sequence ID" value="EAW20658.1"/>
    <property type="molecule type" value="Genomic_DNA"/>
</dbReference>
<proteinExistence type="predicted"/>
<dbReference type="PANTHER" id="PTHR35040:SF7">
    <property type="entry name" value="FIBRONECTIN TYPE-III DOMAIN-CONTAINING PROTEIN-RELATED"/>
    <property type="match status" value="1"/>
</dbReference>
<dbReference type="OMA" id="NGINEQM"/>
<dbReference type="eggNOG" id="ENOG502SPMP">
    <property type="taxonomic scope" value="Eukaryota"/>
</dbReference>
<organism evidence="2 3">
    <name type="scientific">Neosartorya fischeri (strain ATCC 1020 / DSM 3700 / CBS 544.65 / FGSC A1164 / JCM 1740 / NRRL 181 / WB 181)</name>
    <name type="common">Aspergillus fischerianus</name>
    <dbReference type="NCBI Taxonomy" id="331117"/>
    <lineage>
        <taxon>Eukaryota</taxon>
        <taxon>Fungi</taxon>
        <taxon>Dikarya</taxon>
        <taxon>Ascomycota</taxon>
        <taxon>Pezizomycotina</taxon>
        <taxon>Eurotiomycetes</taxon>
        <taxon>Eurotiomycetidae</taxon>
        <taxon>Eurotiales</taxon>
        <taxon>Aspergillaceae</taxon>
        <taxon>Aspergillus</taxon>
        <taxon>Aspergillus subgen. Fumigati</taxon>
    </lineage>
</organism>
<evidence type="ECO:0008006" key="4">
    <source>
        <dbReference type="Google" id="ProtNLM"/>
    </source>
</evidence>
<dbReference type="HOGENOM" id="CLU_366044_0_0_1"/>
<dbReference type="InterPro" id="IPR013783">
    <property type="entry name" value="Ig-like_fold"/>
</dbReference>
<feature type="chain" id="PRO_5002633568" description="Fibronectin type III domain protein" evidence="1">
    <location>
        <begin position="21"/>
        <end position="762"/>
    </location>
</feature>
<dbReference type="Gene3D" id="3.40.50.1110">
    <property type="entry name" value="SGNH hydrolase"/>
    <property type="match status" value="1"/>
</dbReference>
<name>A1DA27_NEOFI</name>
<feature type="signal peptide" evidence="1">
    <location>
        <begin position="1"/>
        <end position="20"/>
    </location>
</feature>
<sequence>MRLRYYLHLWGLFAVPGVLAQAIDYSAAAQSISAELADPSFLPYTRPTQKISEFIAVGDSYTAGTGCNGINEQMGGDAIRGKPSTLILATRQRRDAIYNSILNDCIYKAYKADNCQSTLDKLQDELDSGRFKDKVNLALYQVAHAGRQAGGAKPRESFQVFVLEYVTFFGMGPECNNYTWSVWPGWWSEQPKLTLELRQKLNDKVRQVNAAIKAAAEDLKGMGVIYVEGIQDAYNGHRYCEPGASQDMTEYSVWFWAPNNHIDTPSEGPGDPNNAASTNRVDLAQGLLDFIFPGQGKVVPTAKPANGTPPWEWEGAEKYPDWQSLLDAIHAAAGDDANAQSLVPLHYMRSFHPKATAYATHAEELFAAIANNRGVAGTGGDGGQQIAIASYINPLGDPASWKRLLAYDSGKVSVLVANVLNGPDYVIEKNWKSVIDQAASQGKKILGYVRTGYLGVSQQRFTTRLGSHDLADWASQIEQDVDKWFELYGTSLGGIFFDGGWPECGPNNIYADLYAYINSYTKRKHPGAYTVLNPGSPIAQCFENTMDTLLTFESSYETYTNSFVPNDWTPKDPRKIWHIIYKVPQDKIANVAALAWSRHAGLLEITNDDQPNPYDNLPNEAYMQAVIGAVSGGKPRIHDPAKVTGSYVAGLPSDTVVSSADYSSVTLTWSSVGNALGYAVYKNGAQVLELPASLTRATIGMIDPGSSGIPFEVRAILASSSGGSSRLISASTGTHWLAVTQSAIIVPKYLGSPLCPWTTGLP</sequence>
<dbReference type="GeneID" id="4589049"/>
<dbReference type="PANTHER" id="PTHR35040">
    <property type="match status" value="1"/>
</dbReference>
<dbReference type="InterPro" id="IPR021986">
    <property type="entry name" value="Spherulin4"/>
</dbReference>
<gene>
    <name evidence="2" type="ORF">NFIA_030910</name>
</gene>
<dbReference type="KEGG" id="nfi:NFIA_030910"/>
<keyword evidence="1" id="KW-0732">Signal</keyword>
<dbReference type="OrthoDB" id="4417643at2759"/>
<evidence type="ECO:0000313" key="3">
    <source>
        <dbReference type="Proteomes" id="UP000006702"/>
    </source>
</evidence>
<keyword evidence="3" id="KW-1185">Reference proteome</keyword>
<dbReference type="AlphaFoldDB" id="A1DA27"/>
<evidence type="ECO:0000313" key="2">
    <source>
        <dbReference type="EMBL" id="EAW20658.1"/>
    </source>
</evidence>
<dbReference type="RefSeq" id="XP_001262555.1">
    <property type="nucleotide sequence ID" value="XM_001262554.1"/>
</dbReference>
<dbReference type="Gene3D" id="2.60.40.10">
    <property type="entry name" value="Immunoglobulins"/>
    <property type="match status" value="1"/>
</dbReference>
<reference evidence="3" key="1">
    <citation type="journal article" date="2008" name="PLoS Genet.">
        <title>Genomic islands in the pathogenic filamentous fungus Aspergillus fumigatus.</title>
        <authorList>
            <person name="Fedorova N.D."/>
            <person name="Khaldi N."/>
            <person name="Joardar V.S."/>
            <person name="Maiti R."/>
            <person name="Amedeo P."/>
            <person name="Anderson M.J."/>
            <person name="Crabtree J."/>
            <person name="Silva J.C."/>
            <person name="Badger J.H."/>
            <person name="Albarraq A."/>
            <person name="Angiuoli S."/>
            <person name="Bussey H."/>
            <person name="Bowyer P."/>
            <person name="Cotty P.J."/>
            <person name="Dyer P.S."/>
            <person name="Egan A."/>
            <person name="Galens K."/>
            <person name="Fraser-Liggett C.M."/>
            <person name="Haas B.J."/>
            <person name="Inman J.M."/>
            <person name="Kent R."/>
            <person name="Lemieux S."/>
            <person name="Malavazi I."/>
            <person name="Orvis J."/>
            <person name="Roemer T."/>
            <person name="Ronning C.M."/>
            <person name="Sundaram J.P."/>
            <person name="Sutton G."/>
            <person name="Turner G."/>
            <person name="Venter J.C."/>
            <person name="White O.R."/>
            <person name="Whitty B.R."/>
            <person name="Youngman P."/>
            <person name="Wolfe K.H."/>
            <person name="Goldman G.H."/>
            <person name="Wortman J.R."/>
            <person name="Jiang B."/>
            <person name="Denning D.W."/>
            <person name="Nierman W.C."/>
        </authorList>
    </citation>
    <scope>NUCLEOTIDE SEQUENCE [LARGE SCALE GENOMIC DNA]</scope>
    <source>
        <strain evidence="3">ATCC 1020 / DSM 3700 / CBS 544.65 / FGSC A1164 / JCM 1740 / NRRL 181 / WB 181</strain>
    </source>
</reference>
<dbReference type="Proteomes" id="UP000006702">
    <property type="component" value="Unassembled WGS sequence"/>
</dbReference>
<dbReference type="Pfam" id="PF12138">
    <property type="entry name" value="Spherulin4"/>
    <property type="match status" value="1"/>
</dbReference>